<dbReference type="PRINTS" id="PR00081">
    <property type="entry name" value="GDHRDH"/>
</dbReference>
<dbReference type="Proteomes" id="UP001172083">
    <property type="component" value="Unassembled WGS sequence"/>
</dbReference>
<evidence type="ECO:0000256" key="1">
    <source>
        <dbReference type="ARBA" id="ARBA00006484"/>
    </source>
</evidence>
<accession>A0ABT8L1F6</accession>
<dbReference type="PANTHER" id="PTHR44196:SF1">
    <property type="entry name" value="DEHYDROGENASE_REDUCTASE SDR FAMILY MEMBER 7B"/>
    <property type="match status" value="1"/>
</dbReference>
<dbReference type="PROSITE" id="PS00061">
    <property type="entry name" value="ADH_SHORT"/>
    <property type="match status" value="1"/>
</dbReference>
<name>A0ABT8L1F6_9BACT</name>
<dbReference type="Pfam" id="PF00106">
    <property type="entry name" value="adh_short"/>
    <property type="match status" value="1"/>
</dbReference>
<gene>
    <name evidence="4" type="ORF">QQ020_05660</name>
</gene>
<dbReference type="PRINTS" id="PR00080">
    <property type="entry name" value="SDRFAMILY"/>
</dbReference>
<dbReference type="RefSeq" id="WP_346756855.1">
    <property type="nucleotide sequence ID" value="NZ_JAUJEB010000001.1"/>
</dbReference>
<reference evidence="4" key="1">
    <citation type="submission" date="2023-06" db="EMBL/GenBank/DDBJ databases">
        <title>Genomic of Agaribacillus aureum.</title>
        <authorList>
            <person name="Wang G."/>
        </authorList>
    </citation>
    <scope>NUCLEOTIDE SEQUENCE</scope>
    <source>
        <strain evidence="4">BMA12</strain>
    </source>
</reference>
<organism evidence="4 5">
    <name type="scientific">Agaribacillus aureus</name>
    <dbReference type="NCBI Taxonomy" id="3051825"/>
    <lineage>
        <taxon>Bacteria</taxon>
        <taxon>Pseudomonadati</taxon>
        <taxon>Bacteroidota</taxon>
        <taxon>Cytophagia</taxon>
        <taxon>Cytophagales</taxon>
        <taxon>Splendidivirgaceae</taxon>
        <taxon>Agaribacillus</taxon>
    </lineage>
</organism>
<keyword evidence="5" id="KW-1185">Reference proteome</keyword>
<dbReference type="InterPro" id="IPR002347">
    <property type="entry name" value="SDR_fam"/>
</dbReference>
<dbReference type="InterPro" id="IPR020904">
    <property type="entry name" value="Sc_DH/Rdtase_CS"/>
</dbReference>
<comment type="similarity">
    <text evidence="1 3">Belongs to the short-chain dehydrogenases/reductases (SDR) family.</text>
</comment>
<evidence type="ECO:0000313" key="4">
    <source>
        <dbReference type="EMBL" id="MDN5211523.1"/>
    </source>
</evidence>
<comment type="caution">
    <text evidence="4">The sequence shown here is derived from an EMBL/GenBank/DDBJ whole genome shotgun (WGS) entry which is preliminary data.</text>
</comment>
<dbReference type="PANTHER" id="PTHR44196">
    <property type="entry name" value="DEHYDROGENASE/REDUCTASE SDR FAMILY MEMBER 7B"/>
    <property type="match status" value="1"/>
</dbReference>
<protein>
    <submittedName>
        <fullName evidence="4">SDR family NAD(P)-dependent oxidoreductase</fullName>
    </submittedName>
</protein>
<dbReference type="Gene3D" id="3.40.50.720">
    <property type="entry name" value="NAD(P)-binding Rossmann-like Domain"/>
    <property type="match status" value="1"/>
</dbReference>
<sequence>MQLTKNKVLITGGSTGIGLALASAFTHLGNTVITVDRNPENQQNALETLPALITYQCDLAKPEAIETLISWIENNHPDLNILINNAGVQFNYLFRDETSVFPRIEREVNVNLMAPVKLSTALLPVLCNQESSAIINITSALAFAPKPNASVYCATKAALHNFSQSLRYQLEAGPVKVFEIIPPLVATKMTTGRGKNKITPDQLAGEFMTHFENDRFEVNIGKVKLLRGLLRIYPGFVYRLLKKT</sequence>
<evidence type="ECO:0000313" key="5">
    <source>
        <dbReference type="Proteomes" id="UP001172083"/>
    </source>
</evidence>
<dbReference type="SUPFAM" id="SSF51735">
    <property type="entry name" value="NAD(P)-binding Rossmann-fold domains"/>
    <property type="match status" value="1"/>
</dbReference>
<proteinExistence type="inferred from homology"/>
<dbReference type="InterPro" id="IPR036291">
    <property type="entry name" value="NAD(P)-bd_dom_sf"/>
</dbReference>
<evidence type="ECO:0000256" key="2">
    <source>
        <dbReference type="ARBA" id="ARBA00023002"/>
    </source>
</evidence>
<evidence type="ECO:0000256" key="3">
    <source>
        <dbReference type="RuleBase" id="RU000363"/>
    </source>
</evidence>
<dbReference type="EMBL" id="JAUJEB010000001">
    <property type="protein sequence ID" value="MDN5211523.1"/>
    <property type="molecule type" value="Genomic_DNA"/>
</dbReference>
<keyword evidence="2" id="KW-0560">Oxidoreductase</keyword>